<evidence type="ECO:0000256" key="1">
    <source>
        <dbReference type="SAM" id="MobiDB-lite"/>
    </source>
</evidence>
<dbReference type="InterPro" id="IPR035451">
    <property type="entry name" value="Ada-like_dom_sf"/>
</dbReference>
<dbReference type="Proteomes" id="UP000051451">
    <property type="component" value="Unassembled WGS sequence"/>
</dbReference>
<feature type="chain" id="PRO_5006412234" description="DNA-entry nuclease" evidence="2">
    <location>
        <begin position="27"/>
        <end position="156"/>
    </location>
</feature>
<proteinExistence type="predicted"/>
<sequence>MKKLIRLTVLAGAIISLGVCSQQVTATTTGKSDLTQQENSLIKTSSSLKEKLHVKQYQASSLKKAWNSQTTVAHSSNSSQAASSAVNSSSATATTTTESSSSTAKVTVGQGKIIGNRDSHIYHVPGQAGYKMNAANAVYFATEAQAQAAGYRKALR</sequence>
<accession>A0A0R1VFV5</accession>
<dbReference type="RefSeq" id="WP_057872506.1">
    <property type="nucleotide sequence ID" value="NZ_AZGB01000027.1"/>
</dbReference>
<feature type="compositionally biased region" description="Low complexity" evidence="1">
    <location>
        <begin position="75"/>
        <end position="104"/>
    </location>
</feature>
<evidence type="ECO:0000313" key="4">
    <source>
        <dbReference type="Proteomes" id="UP000051451"/>
    </source>
</evidence>
<feature type="region of interest" description="Disordered" evidence="1">
    <location>
        <begin position="74"/>
        <end position="106"/>
    </location>
</feature>
<organism evidence="3 4">
    <name type="scientific">Liquorilactobacillus ghanensis DSM 18630</name>
    <dbReference type="NCBI Taxonomy" id="1423750"/>
    <lineage>
        <taxon>Bacteria</taxon>
        <taxon>Bacillati</taxon>
        <taxon>Bacillota</taxon>
        <taxon>Bacilli</taxon>
        <taxon>Lactobacillales</taxon>
        <taxon>Lactobacillaceae</taxon>
        <taxon>Liquorilactobacillus</taxon>
    </lineage>
</organism>
<gene>
    <name evidence="3" type="ORF">FC89_GL002136</name>
</gene>
<feature type="signal peptide" evidence="2">
    <location>
        <begin position="1"/>
        <end position="26"/>
    </location>
</feature>
<protein>
    <recommendedName>
        <fullName evidence="5">DNA-entry nuclease</fullName>
    </recommendedName>
</protein>
<reference evidence="3 4" key="1">
    <citation type="journal article" date="2015" name="Genome Announc.">
        <title>Expanding the biotechnology potential of lactobacilli through comparative genomics of 213 strains and associated genera.</title>
        <authorList>
            <person name="Sun Z."/>
            <person name="Harris H.M."/>
            <person name="McCann A."/>
            <person name="Guo C."/>
            <person name="Argimon S."/>
            <person name="Zhang W."/>
            <person name="Yang X."/>
            <person name="Jeffery I.B."/>
            <person name="Cooney J.C."/>
            <person name="Kagawa T.F."/>
            <person name="Liu W."/>
            <person name="Song Y."/>
            <person name="Salvetti E."/>
            <person name="Wrobel A."/>
            <person name="Rasinkangas P."/>
            <person name="Parkhill J."/>
            <person name="Rea M.C."/>
            <person name="O'Sullivan O."/>
            <person name="Ritari J."/>
            <person name="Douillard F.P."/>
            <person name="Paul Ross R."/>
            <person name="Yang R."/>
            <person name="Briner A.E."/>
            <person name="Felis G.E."/>
            <person name="de Vos W.M."/>
            <person name="Barrangou R."/>
            <person name="Klaenhammer T.R."/>
            <person name="Caufield P.W."/>
            <person name="Cui Y."/>
            <person name="Zhang H."/>
            <person name="O'Toole P.W."/>
        </authorList>
    </citation>
    <scope>NUCLEOTIDE SEQUENCE [LARGE SCALE GENOMIC DNA]</scope>
    <source>
        <strain evidence="3 4">DSM 18630</strain>
    </source>
</reference>
<name>A0A0R1VFV5_9LACO</name>
<dbReference type="EMBL" id="AZGB01000027">
    <property type="protein sequence ID" value="KRM04456.1"/>
    <property type="molecule type" value="Genomic_DNA"/>
</dbReference>
<dbReference type="AlphaFoldDB" id="A0A0R1VFV5"/>
<evidence type="ECO:0000256" key="2">
    <source>
        <dbReference type="SAM" id="SignalP"/>
    </source>
</evidence>
<dbReference type="STRING" id="1423750.FC89_GL002136"/>
<keyword evidence="4" id="KW-1185">Reference proteome</keyword>
<dbReference type="PATRIC" id="fig|1423750.3.peg.2177"/>
<dbReference type="SUPFAM" id="SSF57884">
    <property type="entry name" value="Ada DNA repair protein, N-terminal domain (N-Ada 10)"/>
    <property type="match status" value="1"/>
</dbReference>
<evidence type="ECO:0008006" key="5">
    <source>
        <dbReference type="Google" id="ProtNLM"/>
    </source>
</evidence>
<comment type="caution">
    <text evidence="3">The sequence shown here is derived from an EMBL/GenBank/DDBJ whole genome shotgun (WGS) entry which is preliminary data.</text>
</comment>
<dbReference type="GeneID" id="98319805"/>
<dbReference type="OrthoDB" id="2292214at2"/>
<keyword evidence="2" id="KW-0732">Signal</keyword>
<evidence type="ECO:0000313" key="3">
    <source>
        <dbReference type="EMBL" id="KRM04456.1"/>
    </source>
</evidence>
<dbReference type="Gene3D" id="3.40.10.10">
    <property type="entry name" value="DNA Methylphosphotriester Repair Domain"/>
    <property type="match status" value="1"/>
</dbReference>